<dbReference type="Gene3D" id="3.20.20.10">
    <property type="entry name" value="Alanine racemase"/>
    <property type="match status" value="1"/>
</dbReference>
<comment type="caution">
    <text evidence="8">The sequence shown here is derived from an EMBL/GenBank/DDBJ whole genome shotgun (WGS) entry which is preliminary data.</text>
</comment>
<dbReference type="NCBIfam" id="TIGR01048">
    <property type="entry name" value="lysA"/>
    <property type="match status" value="1"/>
</dbReference>
<dbReference type="PANTHER" id="PTHR43727:SF2">
    <property type="entry name" value="GROUP IV DECARBOXYLASE"/>
    <property type="match status" value="1"/>
</dbReference>
<dbReference type="InterPro" id="IPR029066">
    <property type="entry name" value="PLP-binding_barrel"/>
</dbReference>
<feature type="domain" description="Orn/DAP/Arg decarboxylase 2 N-terminal" evidence="7">
    <location>
        <begin position="41"/>
        <end position="279"/>
    </location>
</feature>
<dbReference type="EC" id="4.1.1.20" evidence="5 6"/>
<evidence type="ECO:0000256" key="5">
    <source>
        <dbReference type="NCBIfam" id="TIGR01048"/>
    </source>
</evidence>
<dbReference type="SUPFAM" id="SSF51419">
    <property type="entry name" value="PLP-binding barrel"/>
    <property type="match status" value="1"/>
</dbReference>
<dbReference type="InterPro" id="IPR009006">
    <property type="entry name" value="Ala_racemase/Decarboxylase_C"/>
</dbReference>
<evidence type="ECO:0000256" key="3">
    <source>
        <dbReference type="ARBA" id="ARBA00022898"/>
    </source>
</evidence>
<keyword evidence="6" id="KW-0457">Lysine biosynthesis</keyword>
<dbReference type="PRINTS" id="PR01181">
    <property type="entry name" value="DAPDCRBXLASE"/>
</dbReference>
<dbReference type="EMBL" id="BAAAFH010000011">
    <property type="protein sequence ID" value="GAA0875404.1"/>
    <property type="molecule type" value="Genomic_DNA"/>
</dbReference>
<accession>A0ABN1MQ11</accession>
<protein>
    <recommendedName>
        <fullName evidence="5 6">Diaminopimelate decarboxylase</fullName>
        <ecNumber evidence="5 6">4.1.1.20</ecNumber>
    </recommendedName>
</protein>
<dbReference type="SUPFAM" id="SSF50621">
    <property type="entry name" value="Alanine racemase C-terminal domain-like"/>
    <property type="match status" value="1"/>
</dbReference>
<evidence type="ECO:0000256" key="6">
    <source>
        <dbReference type="RuleBase" id="RU003738"/>
    </source>
</evidence>
<dbReference type="InterPro" id="IPR022653">
    <property type="entry name" value="De-COase2_pyr-phos_BS"/>
</dbReference>
<keyword evidence="9" id="KW-1185">Reference proteome</keyword>
<comment type="cofactor">
    <cofactor evidence="1 6">
        <name>pyridoxal 5'-phosphate</name>
        <dbReference type="ChEBI" id="CHEBI:597326"/>
    </cofactor>
</comment>
<dbReference type="Gene3D" id="2.40.37.10">
    <property type="entry name" value="Lyase, Ornithine Decarboxylase, Chain A, domain 1"/>
    <property type="match status" value="1"/>
</dbReference>
<evidence type="ECO:0000313" key="8">
    <source>
        <dbReference type="EMBL" id="GAA0875404.1"/>
    </source>
</evidence>
<reference evidence="8 9" key="1">
    <citation type="journal article" date="2019" name="Int. J. Syst. Evol. Microbiol.">
        <title>The Global Catalogue of Microorganisms (GCM) 10K type strain sequencing project: providing services to taxonomists for standard genome sequencing and annotation.</title>
        <authorList>
            <consortium name="The Broad Institute Genomics Platform"/>
            <consortium name="The Broad Institute Genome Sequencing Center for Infectious Disease"/>
            <person name="Wu L."/>
            <person name="Ma J."/>
        </authorList>
    </citation>
    <scope>NUCLEOTIDE SEQUENCE [LARGE SCALE GENOMIC DNA]</scope>
    <source>
        <strain evidence="8 9">JCM 16083</strain>
    </source>
</reference>
<comment type="pathway">
    <text evidence="6">Amino-acid biosynthesis; L-lysine biosynthesis via DAP pathway; L-lysine from DL-2,6-diaminopimelate: step 1/1.</text>
</comment>
<keyword evidence="6" id="KW-0028">Amino-acid biosynthesis</keyword>
<evidence type="ECO:0000256" key="4">
    <source>
        <dbReference type="ARBA" id="ARBA00023239"/>
    </source>
</evidence>
<organism evidence="8 9">
    <name type="scientific">Wandonia haliotis</name>
    <dbReference type="NCBI Taxonomy" id="574963"/>
    <lineage>
        <taxon>Bacteria</taxon>
        <taxon>Pseudomonadati</taxon>
        <taxon>Bacteroidota</taxon>
        <taxon>Flavobacteriia</taxon>
        <taxon>Flavobacteriales</taxon>
        <taxon>Crocinitomicaceae</taxon>
        <taxon>Wandonia</taxon>
    </lineage>
</organism>
<dbReference type="InterPro" id="IPR022644">
    <property type="entry name" value="De-COase2_N"/>
</dbReference>
<dbReference type="PRINTS" id="PR01179">
    <property type="entry name" value="ODADCRBXLASE"/>
</dbReference>
<sequence>MYFNKWFNIEFSDLFLSKKDQMETPYYLYDMNLLDTTLEQAQVAAELYNIKLLYAIKANTNPYILERIRKYGFGIDAVSIGEIKLALTNGFQPYQIAFAGSGKTKREIDEALQLNIATIHCESLSEWEYISSVYPTECTTKIALRVIPNVYTNTHQHIQTGGNNHKFGISTEEASRLIQKLIERNSTLLPCGFHFHVGSQITRMDYFEELSRSVLYFFQTLPSSFSFDYVNLGGGLGINYDDPDNEMIPNFTGWMRAIRPYFPQDRFPHVYLEPGRSLVGQCGKLITEVQYIKNRQDEKIVILDTGMNDLMRPALYGARHHISPMQPHSETTQFQTYTLSGPSCESTDCFGKNYSLPELKEGDHIVIHSCGAYAESMRLNYTQRLAPSCVYKEGNNLNMYTSQRKKIKVEQSF</sequence>
<evidence type="ECO:0000259" key="7">
    <source>
        <dbReference type="Pfam" id="PF02784"/>
    </source>
</evidence>
<keyword evidence="3" id="KW-0663">Pyridoxal phosphate</keyword>
<comment type="catalytic activity">
    <reaction evidence="6">
        <text>meso-2,6-diaminopimelate + H(+) = L-lysine + CO2</text>
        <dbReference type="Rhea" id="RHEA:15101"/>
        <dbReference type="ChEBI" id="CHEBI:15378"/>
        <dbReference type="ChEBI" id="CHEBI:16526"/>
        <dbReference type="ChEBI" id="CHEBI:32551"/>
        <dbReference type="ChEBI" id="CHEBI:57791"/>
        <dbReference type="EC" id="4.1.1.20"/>
    </reaction>
</comment>
<dbReference type="PROSITE" id="PS00878">
    <property type="entry name" value="ODR_DC_2_1"/>
    <property type="match status" value="1"/>
</dbReference>
<evidence type="ECO:0000256" key="2">
    <source>
        <dbReference type="ARBA" id="ARBA00022793"/>
    </source>
</evidence>
<dbReference type="Pfam" id="PF02784">
    <property type="entry name" value="Orn_Arg_deC_N"/>
    <property type="match status" value="1"/>
</dbReference>
<gene>
    <name evidence="8" type="primary">lysA</name>
    <name evidence="8" type="ORF">GCM10009118_18130</name>
</gene>
<dbReference type="PANTHER" id="PTHR43727">
    <property type="entry name" value="DIAMINOPIMELATE DECARBOXYLASE"/>
    <property type="match status" value="1"/>
</dbReference>
<proteinExistence type="predicted"/>
<dbReference type="InterPro" id="IPR000183">
    <property type="entry name" value="Orn/DAP/Arg_de-COase"/>
</dbReference>
<dbReference type="Proteomes" id="UP001501126">
    <property type="component" value="Unassembled WGS sequence"/>
</dbReference>
<evidence type="ECO:0000313" key="9">
    <source>
        <dbReference type="Proteomes" id="UP001501126"/>
    </source>
</evidence>
<name>A0ABN1MQ11_9FLAO</name>
<dbReference type="CDD" id="cd06828">
    <property type="entry name" value="PLPDE_III_DapDC"/>
    <property type="match status" value="1"/>
</dbReference>
<keyword evidence="4 6" id="KW-0456">Lyase</keyword>
<dbReference type="InterPro" id="IPR002986">
    <property type="entry name" value="DAP_deCOOHase_LysA"/>
</dbReference>
<keyword evidence="2 6" id="KW-0210">Decarboxylase</keyword>
<evidence type="ECO:0000256" key="1">
    <source>
        <dbReference type="ARBA" id="ARBA00001933"/>
    </source>
</evidence>